<evidence type="ECO:0000256" key="2">
    <source>
        <dbReference type="ARBA" id="ARBA00007375"/>
    </source>
</evidence>
<feature type="transmembrane region" description="Helical" evidence="6">
    <location>
        <begin position="142"/>
        <end position="162"/>
    </location>
</feature>
<evidence type="ECO:0000256" key="1">
    <source>
        <dbReference type="ARBA" id="ARBA00004141"/>
    </source>
</evidence>
<keyword evidence="4 6" id="KW-1133">Transmembrane helix</keyword>
<dbReference type="EMBL" id="QVEV01000033">
    <property type="protein sequence ID" value="RGC12308.1"/>
    <property type="molecule type" value="Genomic_DNA"/>
</dbReference>
<dbReference type="InterPro" id="IPR012506">
    <property type="entry name" value="TMEM86B-like"/>
</dbReference>
<accession>A0A3E2VNN5</accession>
<comment type="similarity">
    <text evidence="2">Belongs to the TMEM86 family.</text>
</comment>
<dbReference type="AlphaFoldDB" id="A0A3E2VNN5"/>
<keyword evidence="5 6" id="KW-0472">Membrane</keyword>
<evidence type="ECO:0000313" key="7">
    <source>
        <dbReference type="EMBL" id="RGC12308.1"/>
    </source>
</evidence>
<name>A0A3E2VNN5_CLOIN</name>
<evidence type="ECO:0000256" key="4">
    <source>
        <dbReference type="ARBA" id="ARBA00022989"/>
    </source>
</evidence>
<evidence type="ECO:0000256" key="3">
    <source>
        <dbReference type="ARBA" id="ARBA00022692"/>
    </source>
</evidence>
<comment type="caution">
    <text evidence="7">The sequence shown here is derived from an EMBL/GenBank/DDBJ whole genome shotgun (WGS) entry which is preliminary data.</text>
</comment>
<gene>
    <name evidence="7" type="ORF">DXA38_17410</name>
</gene>
<dbReference type="GO" id="GO:0016787">
    <property type="term" value="F:hydrolase activity"/>
    <property type="evidence" value="ECO:0007669"/>
    <property type="project" value="TreeGrafter"/>
</dbReference>
<dbReference type="PANTHER" id="PTHR31885">
    <property type="entry name" value="GH04784P"/>
    <property type="match status" value="1"/>
</dbReference>
<feature type="transmembrane region" description="Helical" evidence="6">
    <location>
        <begin position="111"/>
        <end position="130"/>
    </location>
</feature>
<proteinExistence type="inferred from homology"/>
<reference evidence="7 8" key="1">
    <citation type="submission" date="2018-08" db="EMBL/GenBank/DDBJ databases">
        <title>A genome reference for cultivated species of the human gut microbiota.</title>
        <authorList>
            <person name="Zou Y."/>
            <person name="Xue W."/>
            <person name="Luo G."/>
        </authorList>
    </citation>
    <scope>NUCLEOTIDE SEQUENCE [LARGE SCALE GENOMIC DNA]</scope>
    <source>
        <strain evidence="7 8">OF01-2LB</strain>
    </source>
</reference>
<dbReference type="Pfam" id="PF07947">
    <property type="entry name" value="YhhN"/>
    <property type="match status" value="1"/>
</dbReference>
<dbReference type="GO" id="GO:0016020">
    <property type="term" value="C:membrane"/>
    <property type="evidence" value="ECO:0007669"/>
    <property type="project" value="UniProtKB-SubCell"/>
</dbReference>
<dbReference type="PANTHER" id="PTHR31885:SF6">
    <property type="entry name" value="GH04784P"/>
    <property type="match status" value="1"/>
</dbReference>
<evidence type="ECO:0000313" key="8">
    <source>
        <dbReference type="Proteomes" id="UP000260025"/>
    </source>
</evidence>
<protein>
    <submittedName>
        <fullName evidence="7">Lysoplasmalogenase</fullName>
    </submittedName>
</protein>
<comment type="subcellular location">
    <subcellularLocation>
        <location evidence="1">Membrane</location>
        <topology evidence="1">Multi-pass membrane protein</topology>
    </subcellularLocation>
</comment>
<dbReference type="RefSeq" id="WP_117444295.1">
    <property type="nucleotide sequence ID" value="NZ_JAJFEN010000027.1"/>
</dbReference>
<feature type="transmembrane region" description="Helical" evidence="6">
    <location>
        <begin position="168"/>
        <end position="190"/>
    </location>
</feature>
<feature type="transmembrane region" description="Helical" evidence="6">
    <location>
        <begin position="57"/>
        <end position="77"/>
    </location>
</feature>
<evidence type="ECO:0000256" key="6">
    <source>
        <dbReference type="SAM" id="Phobius"/>
    </source>
</evidence>
<dbReference type="Proteomes" id="UP000260025">
    <property type="component" value="Unassembled WGS sequence"/>
</dbReference>
<keyword evidence="3 6" id="KW-0812">Transmembrane</keyword>
<dbReference type="OrthoDB" id="1654963at2"/>
<evidence type="ECO:0000256" key="5">
    <source>
        <dbReference type="ARBA" id="ARBA00023136"/>
    </source>
</evidence>
<organism evidence="7 8">
    <name type="scientific">Clostridium innocuum</name>
    <dbReference type="NCBI Taxonomy" id="1522"/>
    <lineage>
        <taxon>Bacteria</taxon>
        <taxon>Bacillati</taxon>
        <taxon>Bacillota</taxon>
        <taxon>Clostridia</taxon>
        <taxon>Eubacteriales</taxon>
        <taxon>Clostridiaceae</taxon>
        <taxon>Clostridium</taxon>
    </lineage>
</organism>
<sequence>MIGIACLLFLFVVLYYIFKEHSSAFTALGWKSASSFCFLLVGFCAFAACEDRWYGGWMLAGLVLGAIGDVLLALPFCYPKRKDFFFLTGLLFFLFGHLAYVAALYVMPMKAGVLTAICSALLALLVIAGLTRSKVDFEAMRLPSTVYAAVILFMEACALWHLQDGMAYGGILNIATLCFVMSDLILAFMLFGNRSTARMTRWNLSLYYTAQLLLALTMLL</sequence>
<feature type="transmembrane region" description="Helical" evidence="6">
    <location>
        <begin position="84"/>
        <end position="105"/>
    </location>
</feature>